<dbReference type="EMBL" id="SMAE01000008">
    <property type="protein sequence ID" value="TCS88573.1"/>
    <property type="molecule type" value="Genomic_DNA"/>
</dbReference>
<dbReference type="Gene3D" id="3.40.50.2300">
    <property type="match status" value="1"/>
</dbReference>
<comment type="similarity">
    <text evidence="1">Belongs to the low molecular weight phosphotyrosine protein phosphatase family.</text>
</comment>
<keyword evidence="3" id="KW-0904">Protein phosphatase</keyword>
<dbReference type="InterPro" id="IPR023485">
    <property type="entry name" value="Ptyr_pPase"/>
</dbReference>
<name>A0A4R3KUS4_9FIRM</name>
<evidence type="ECO:0000256" key="1">
    <source>
        <dbReference type="ARBA" id="ARBA00011063"/>
    </source>
</evidence>
<dbReference type="Pfam" id="PF01451">
    <property type="entry name" value="LMWPc"/>
    <property type="match status" value="1"/>
</dbReference>
<organism evidence="6 7">
    <name type="scientific">Keratinibaculum paraultunense</name>
    <dbReference type="NCBI Taxonomy" id="1278232"/>
    <lineage>
        <taxon>Bacteria</taxon>
        <taxon>Bacillati</taxon>
        <taxon>Bacillota</taxon>
        <taxon>Tissierellia</taxon>
        <taxon>Tissierellales</taxon>
        <taxon>Tepidimicrobiaceae</taxon>
        <taxon>Keratinibaculum</taxon>
    </lineage>
</organism>
<accession>A0A4R3KUS4</accession>
<dbReference type="Proteomes" id="UP000294567">
    <property type="component" value="Unassembled WGS sequence"/>
</dbReference>
<dbReference type="GO" id="GO:0004725">
    <property type="term" value="F:protein tyrosine phosphatase activity"/>
    <property type="evidence" value="ECO:0007669"/>
    <property type="project" value="InterPro"/>
</dbReference>
<dbReference type="PANTHER" id="PTHR11717">
    <property type="entry name" value="LOW MOLECULAR WEIGHT PROTEIN TYROSINE PHOSPHATASE"/>
    <property type="match status" value="1"/>
</dbReference>
<gene>
    <name evidence="6" type="ORF">EDD65_108108</name>
</gene>
<protein>
    <submittedName>
        <fullName evidence="6">Protein-tyrosine phosphatase</fullName>
    </submittedName>
</protein>
<sequence>MNILFVCTGNTCRSPMAQGLLDDMAKKKGLNLEVKSAGIFTLDGQRASEEAVEVLKEEGIDISNHKANIIYEDLVEDADLILTMTKSHKETLLSKYDFLKGKVFTLKEYAYGIEEDVLDPFGKSVDVYRKTKEDIKKALEEIIKKGGFTNENRHK</sequence>
<dbReference type="AlphaFoldDB" id="A0A4R3KUS4"/>
<evidence type="ECO:0000256" key="4">
    <source>
        <dbReference type="PIRSR" id="PIRSR617867-1"/>
    </source>
</evidence>
<dbReference type="RefSeq" id="WP_132028124.1">
    <property type="nucleotide sequence ID" value="NZ_CP068564.1"/>
</dbReference>
<proteinExistence type="inferred from homology"/>
<feature type="domain" description="Phosphotyrosine protein phosphatase I" evidence="5">
    <location>
        <begin position="1"/>
        <end position="145"/>
    </location>
</feature>
<keyword evidence="2" id="KW-0378">Hydrolase</keyword>
<dbReference type="InterPro" id="IPR017867">
    <property type="entry name" value="Tyr_phospatase_low_mol_wt"/>
</dbReference>
<evidence type="ECO:0000256" key="2">
    <source>
        <dbReference type="ARBA" id="ARBA00022801"/>
    </source>
</evidence>
<dbReference type="OrthoDB" id="9784339at2"/>
<evidence type="ECO:0000313" key="6">
    <source>
        <dbReference type="EMBL" id="TCS88573.1"/>
    </source>
</evidence>
<dbReference type="PRINTS" id="PR00719">
    <property type="entry name" value="LMWPTPASE"/>
</dbReference>
<dbReference type="PANTHER" id="PTHR11717:SF31">
    <property type="entry name" value="LOW MOLECULAR WEIGHT PROTEIN-TYROSINE-PHOSPHATASE ETP-RELATED"/>
    <property type="match status" value="1"/>
</dbReference>
<dbReference type="SUPFAM" id="SSF52788">
    <property type="entry name" value="Phosphotyrosine protein phosphatases I"/>
    <property type="match status" value="1"/>
</dbReference>
<keyword evidence="7" id="KW-1185">Reference proteome</keyword>
<evidence type="ECO:0000313" key="7">
    <source>
        <dbReference type="Proteomes" id="UP000294567"/>
    </source>
</evidence>
<evidence type="ECO:0000256" key="3">
    <source>
        <dbReference type="ARBA" id="ARBA00022912"/>
    </source>
</evidence>
<dbReference type="InterPro" id="IPR036196">
    <property type="entry name" value="Ptyr_pPase_sf"/>
</dbReference>
<dbReference type="CDD" id="cd16344">
    <property type="entry name" value="LMWPAP"/>
    <property type="match status" value="1"/>
</dbReference>
<dbReference type="SMART" id="SM00226">
    <property type="entry name" value="LMWPc"/>
    <property type="match status" value="1"/>
</dbReference>
<feature type="active site" description="Nucleophile" evidence="4">
    <location>
        <position position="7"/>
    </location>
</feature>
<feature type="active site" description="Nucleophile" evidence="4">
    <location>
        <position position="13"/>
    </location>
</feature>
<comment type="caution">
    <text evidence="6">The sequence shown here is derived from an EMBL/GenBank/DDBJ whole genome shotgun (WGS) entry which is preliminary data.</text>
</comment>
<reference evidence="6 7" key="1">
    <citation type="submission" date="2019-03" db="EMBL/GenBank/DDBJ databases">
        <title>Genomic Encyclopedia of Type Strains, Phase IV (KMG-IV): sequencing the most valuable type-strain genomes for metagenomic binning, comparative biology and taxonomic classification.</title>
        <authorList>
            <person name="Goeker M."/>
        </authorList>
    </citation>
    <scope>NUCLEOTIDE SEQUENCE [LARGE SCALE GENOMIC DNA]</scope>
    <source>
        <strain evidence="6 7">DSM 26752</strain>
    </source>
</reference>
<evidence type="ECO:0000259" key="5">
    <source>
        <dbReference type="SMART" id="SM00226"/>
    </source>
</evidence>
<dbReference type="InterPro" id="IPR050438">
    <property type="entry name" value="LMW_PTPase"/>
</dbReference>
<feature type="active site" description="Proton donor" evidence="4">
    <location>
        <position position="119"/>
    </location>
</feature>